<evidence type="ECO:0000259" key="2">
    <source>
        <dbReference type="Pfam" id="PF01590"/>
    </source>
</evidence>
<dbReference type="Proteomes" id="UP001392437">
    <property type="component" value="Unassembled WGS sequence"/>
</dbReference>
<dbReference type="InterPro" id="IPR003018">
    <property type="entry name" value="GAF"/>
</dbReference>
<dbReference type="SUPFAM" id="SSF55781">
    <property type="entry name" value="GAF domain-like"/>
    <property type="match status" value="1"/>
</dbReference>
<dbReference type="InterPro" id="IPR029016">
    <property type="entry name" value="GAF-like_dom_sf"/>
</dbReference>
<dbReference type="Gene3D" id="3.30.450.40">
    <property type="match status" value="1"/>
</dbReference>
<feature type="domain" description="GAF" evidence="2">
    <location>
        <begin position="61"/>
        <end position="207"/>
    </location>
</feature>
<dbReference type="PANTHER" id="PTHR43102:SF2">
    <property type="entry name" value="GAF DOMAIN-CONTAINING PROTEIN"/>
    <property type="match status" value="1"/>
</dbReference>
<proteinExistence type="predicted"/>
<dbReference type="EMBL" id="JAQQWP010000004">
    <property type="protein sequence ID" value="KAK8121436.1"/>
    <property type="molecule type" value="Genomic_DNA"/>
</dbReference>
<protein>
    <recommendedName>
        <fullName evidence="2">GAF domain-containing protein</fullName>
    </recommendedName>
</protein>
<evidence type="ECO:0000256" key="1">
    <source>
        <dbReference type="SAM" id="MobiDB-lite"/>
    </source>
</evidence>
<feature type="region of interest" description="Disordered" evidence="1">
    <location>
        <begin position="332"/>
        <end position="368"/>
    </location>
</feature>
<evidence type="ECO:0000313" key="3">
    <source>
        <dbReference type="EMBL" id="KAK8121436.1"/>
    </source>
</evidence>
<dbReference type="PANTHER" id="PTHR43102">
    <property type="entry name" value="SLR1143 PROTEIN"/>
    <property type="match status" value="1"/>
</dbReference>
<reference evidence="3 4" key="1">
    <citation type="submission" date="2023-01" db="EMBL/GenBank/DDBJ databases">
        <title>Analysis of 21 Apiospora genomes using comparative genomics revels a genus with tremendous synthesis potential of carbohydrate active enzymes and secondary metabolites.</title>
        <authorList>
            <person name="Sorensen T."/>
        </authorList>
    </citation>
    <scope>NUCLEOTIDE SEQUENCE [LARGE SCALE GENOMIC DNA]</scope>
    <source>
        <strain evidence="3 4">CBS 117206</strain>
    </source>
</reference>
<name>A0AAW0R2G1_9PEZI</name>
<dbReference type="Pfam" id="PF01590">
    <property type="entry name" value="GAF"/>
    <property type="match status" value="1"/>
</dbReference>
<dbReference type="AlphaFoldDB" id="A0AAW0R2G1"/>
<gene>
    <name evidence="3" type="ORF">PG999_005556</name>
</gene>
<sequence>MPEKQAEPPLCEAQREREIQRYYQGWLSAHGSALDVALNVNNLAAADFIDVGYEPKYPKDEALAAFSQLAVLRLNVKRAMISLIDKTHQMAFVEATRNLFVGSAMLVREDAICEHCLTNTYTTCDPANTHSTFSAAALVVLDCHNDERFHTRPYVVSEPGVRFYAGVPIVSRNSYKIGAYAVSDERPRHGLTIEELQFMQGVAQAVMEHLELAQDRVDRFKGERIATLADGVVLFDAIPTPVKNSTRSATTNSFRPSGQDLLRQVTPVSEGVSMDESEPETSPSSRVCKTLAYAIADDAARANIERGSVLTLGTLLKYSTLFPHGKTFSFTKERSGISSEEDDNVSDCEPPIPSKDPDRTSYKPGQRRKSRIVHEELLRKITGAQVMVFLPLYDHIEERLANACFLWTSMAGRMMNMDGGLPCLRAFGNIIMSELERINARKREVAKTTFIASVAMNYGPRYTEFLVLLGFSSRTRRIHISRV</sequence>
<organism evidence="3 4">
    <name type="scientific">Apiospora kogelbergensis</name>
    <dbReference type="NCBI Taxonomy" id="1337665"/>
    <lineage>
        <taxon>Eukaryota</taxon>
        <taxon>Fungi</taxon>
        <taxon>Dikarya</taxon>
        <taxon>Ascomycota</taxon>
        <taxon>Pezizomycotina</taxon>
        <taxon>Sordariomycetes</taxon>
        <taxon>Xylariomycetidae</taxon>
        <taxon>Amphisphaeriales</taxon>
        <taxon>Apiosporaceae</taxon>
        <taxon>Apiospora</taxon>
    </lineage>
</organism>
<comment type="caution">
    <text evidence="3">The sequence shown here is derived from an EMBL/GenBank/DDBJ whole genome shotgun (WGS) entry which is preliminary data.</text>
</comment>
<evidence type="ECO:0000313" key="4">
    <source>
        <dbReference type="Proteomes" id="UP001392437"/>
    </source>
</evidence>
<accession>A0AAW0R2G1</accession>
<keyword evidence="4" id="KW-1185">Reference proteome</keyword>